<evidence type="ECO:0000256" key="1">
    <source>
        <dbReference type="ARBA" id="ARBA00004571"/>
    </source>
</evidence>
<evidence type="ECO:0000259" key="12">
    <source>
        <dbReference type="Pfam" id="PF13609"/>
    </source>
</evidence>
<dbReference type="InterPro" id="IPR002299">
    <property type="entry name" value="Porin_Neis"/>
</dbReference>
<dbReference type="AlphaFoldDB" id="E7RU41"/>
<evidence type="ECO:0000256" key="10">
    <source>
        <dbReference type="ARBA" id="ARBA00023237"/>
    </source>
</evidence>
<keyword evidence="6 11" id="KW-0732">Signal</keyword>
<evidence type="ECO:0000256" key="6">
    <source>
        <dbReference type="ARBA" id="ARBA00022729"/>
    </source>
</evidence>
<keyword evidence="5" id="KW-0812">Transmembrane</keyword>
<dbReference type="PANTHER" id="PTHR34501">
    <property type="entry name" value="PROTEIN YDDL-RELATED"/>
    <property type="match status" value="1"/>
</dbReference>
<evidence type="ECO:0000256" key="9">
    <source>
        <dbReference type="ARBA" id="ARBA00023136"/>
    </source>
</evidence>
<dbReference type="InterPro" id="IPR033900">
    <property type="entry name" value="Gram_neg_porin_domain"/>
</dbReference>
<dbReference type="CDD" id="cd00342">
    <property type="entry name" value="gram_neg_porins"/>
    <property type="match status" value="1"/>
</dbReference>
<comment type="caution">
    <text evidence="13">The sequence shown here is derived from an EMBL/GenBank/DDBJ whole genome shotgun (WGS) entry which is preliminary data.</text>
</comment>
<keyword evidence="8" id="KW-0626">Porin</keyword>
<keyword evidence="3" id="KW-0813">Transport</keyword>
<comment type="subcellular location">
    <subcellularLocation>
        <location evidence="1">Cell outer membrane</location>
        <topology evidence="1">Multi-pass membrane protein</topology>
    </subcellularLocation>
</comment>
<dbReference type="STRING" id="887898.HMPREF0551_0007"/>
<organism evidence="13 14">
    <name type="scientific">Lautropia mirabilis ATCC 51599</name>
    <dbReference type="NCBI Taxonomy" id="887898"/>
    <lineage>
        <taxon>Bacteria</taxon>
        <taxon>Pseudomonadati</taxon>
        <taxon>Pseudomonadota</taxon>
        <taxon>Betaproteobacteria</taxon>
        <taxon>Burkholderiales</taxon>
        <taxon>Burkholderiaceae</taxon>
        <taxon>Lautropia</taxon>
    </lineage>
</organism>
<keyword evidence="10" id="KW-0998">Cell outer membrane</keyword>
<feature type="chain" id="PRO_5003224252" evidence="11">
    <location>
        <begin position="19"/>
        <end position="338"/>
    </location>
</feature>
<dbReference type="Pfam" id="PF13609">
    <property type="entry name" value="Porin_4"/>
    <property type="match status" value="1"/>
</dbReference>
<dbReference type="EMBL" id="AEQP01000001">
    <property type="protein sequence ID" value="EFV95824.1"/>
    <property type="molecule type" value="Genomic_DNA"/>
</dbReference>
<name>E7RU41_9BURK</name>
<dbReference type="GO" id="GO:0006811">
    <property type="term" value="P:monoatomic ion transport"/>
    <property type="evidence" value="ECO:0007669"/>
    <property type="project" value="UniProtKB-KW"/>
</dbReference>
<evidence type="ECO:0000256" key="8">
    <source>
        <dbReference type="ARBA" id="ARBA00023114"/>
    </source>
</evidence>
<feature type="domain" description="Porin" evidence="12">
    <location>
        <begin position="7"/>
        <end position="313"/>
    </location>
</feature>
<reference evidence="13 14" key="1">
    <citation type="submission" date="2010-12" db="EMBL/GenBank/DDBJ databases">
        <authorList>
            <person name="Muzny D."/>
            <person name="Qin X."/>
            <person name="Deng J."/>
            <person name="Jiang H."/>
            <person name="Liu Y."/>
            <person name="Qu J."/>
            <person name="Song X.-Z."/>
            <person name="Zhang L."/>
            <person name="Thornton R."/>
            <person name="Coyle M."/>
            <person name="Francisco L."/>
            <person name="Jackson L."/>
            <person name="Javaid M."/>
            <person name="Korchina V."/>
            <person name="Kovar C."/>
            <person name="Mata R."/>
            <person name="Mathew T."/>
            <person name="Ngo R."/>
            <person name="Nguyen L."/>
            <person name="Nguyen N."/>
            <person name="Okwuonu G."/>
            <person name="Ongeri F."/>
            <person name="Pham C."/>
            <person name="Simmons D."/>
            <person name="Wilczek-Boney K."/>
            <person name="Hale W."/>
            <person name="Jakkamsetti A."/>
            <person name="Pham P."/>
            <person name="Ruth R."/>
            <person name="San Lucas F."/>
            <person name="Warren J."/>
            <person name="Zhang J."/>
            <person name="Zhao Z."/>
            <person name="Zhou C."/>
            <person name="Zhu D."/>
            <person name="Lee S."/>
            <person name="Bess C."/>
            <person name="Blankenburg K."/>
            <person name="Forbes L."/>
            <person name="Fu Q."/>
            <person name="Gubbala S."/>
            <person name="Hirani K."/>
            <person name="Jayaseelan J.C."/>
            <person name="Lara F."/>
            <person name="Munidasa M."/>
            <person name="Palculict T."/>
            <person name="Patil S."/>
            <person name="Pu L.-L."/>
            <person name="Saada N."/>
            <person name="Tang L."/>
            <person name="Weissenberger G."/>
            <person name="Zhu Y."/>
            <person name="Hemphill L."/>
            <person name="Shang Y."/>
            <person name="Youmans B."/>
            <person name="Ayvaz T."/>
            <person name="Ross M."/>
            <person name="Santibanez J."/>
            <person name="Aqrawi P."/>
            <person name="Gross S."/>
            <person name="Joshi V."/>
            <person name="Fowler G."/>
            <person name="Nazareth L."/>
            <person name="Reid J."/>
            <person name="Worley K."/>
            <person name="Petrosino J."/>
            <person name="Highlander S."/>
            <person name="Gibbs R."/>
        </authorList>
    </citation>
    <scope>NUCLEOTIDE SEQUENCE [LARGE SCALE GENOMIC DNA]</scope>
    <source>
        <strain evidence="13 14">ATCC 51599</strain>
    </source>
</reference>
<dbReference type="eggNOG" id="COG3203">
    <property type="taxonomic scope" value="Bacteria"/>
</dbReference>
<evidence type="ECO:0000313" key="14">
    <source>
        <dbReference type="Proteomes" id="UP000011021"/>
    </source>
</evidence>
<dbReference type="SUPFAM" id="SSF56935">
    <property type="entry name" value="Porins"/>
    <property type="match status" value="1"/>
</dbReference>
<evidence type="ECO:0000313" key="13">
    <source>
        <dbReference type="EMBL" id="EFV95824.1"/>
    </source>
</evidence>
<dbReference type="InterPro" id="IPR050298">
    <property type="entry name" value="Gram-neg_bact_OMP"/>
</dbReference>
<dbReference type="InterPro" id="IPR023614">
    <property type="entry name" value="Porin_dom_sf"/>
</dbReference>
<feature type="signal peptide" evidence="11">
    <location>
        <begin position="1"/>
        <end position="18"/>
    </location>
</feature>
<dbReference type="Gene3D" id="2.40.160.10">
    <property type="entry name" value="Porin"/>
    <property type="match status" value="1"/>
</dbReference>
<dbReference type="PANTHER" id="PTHR34501:SF9">
    <property type="entry name" value="MAJOR OUTER MEMBRANE PROTEIN P.IA"/>
    <property type="match status" value="1"/>
</dbReference>
<protein>
    <submittedName>
        <fullName evidence="13">Gram-negative porin</fullName>
    </submittedName>
</protein>
<accession>E7RU41</accession>
<evidence type="ECO:0000256" key="7">
    <source>
        <dbReference type="ARBA" id="ARBA00023065"/>
    </source>
</evidence>
<sequence length="338" mass="35525">MKKSLVALAVAAAVPAFAQAQTSIQLLGSVDVAVESLNKEASSSGKSDLQINDGIWGGSRVGIVGSEDLGNGLKAIFNLEYRARADTGRLANSTRFWQGQSWVGLDGGFGTIKLGRQAVALSYAIEAADLTGQSWYYSSDALAGYTSKRDNTISYVTPSLGGFKLYAGYGAGESEATNVAAGDVAKQGDYYSVAGVGDWGAFTFGVGYLSVDGGKINNVKRTNELGASIGTKIGPFGAGLAYAQNETKPVAGSSVKDKGYFGNLSYQVSDNGTAYLTYRREEFKRANNNKTSGVGLTYAHGLSKRTFVYGAVGIGKAEVPGQDNTKPRRIALGVRHFF</sequence>
<evidence type="ECO:0000256" key="2">
    <source>
        <dbReference type="ARBA" id="ARBA00011233"/>
    </source>
</evidence>
<gene>
    <name evidence="13" type="ORF">HMPREF0551_0007</name>
</gene>
<evidence type="ECO:0000256" key="5">
    <source>
        <dbReference type="ARBA" id="ARBA00022692"/>
    </source>
</evidence>
<dbReference type="GO" id="GO:0015288">
    <property type="term" value="F:porin activity"/>
    <property type="evidence" value="ECO:0007669"/>
    <property type="project" value="UniProtKB-KW"/>
</dbReference>
<evidence type="ECO:0000256" key="11">
    <source>
        <dbReference type="SAM" id="SignalP"/>
    </source>
</evidence>
<keyword evidence="4" id="KW-1134">Transmembrane beta strand</keyword>
<dbReference type="PRINTS" id="PR00184">
    <property type="entry name" value="NEISSPPORIN"/>
</dbReference>
<dbReference type="GO" id="GO:0046930">
    <property type="term" value="C:pore complex"/>
    <property type="evidence" value="ECO:0007669"/>
    <property type="project" value="UniProtKB-KW"/>
</dbReference>
<proteinExistence type="predicted"/>
<keyword evidence="7" id="KW-0406">Ion transport</keyword>
<keyword evidence="14" id="KW-1185">Reference proteome</keyword>
<dbReference type="HOGENOM" id="CLU_038238_2_0_4"/>
<keyword evidence="9" id="KW-0472">Membrane</keyword>
<dbReference type="RefSeq" id="WP_005671665.1">
    <property type="nucleotide sequence ID" value="NZ_CP146288.1"/>
</dbReference>
<evidence type="ECO:0000256" key="3">
    <source>
        <dbReference type="ARBA" id="ARBA00022448"/>
    </source>
</evidence>
<evidence type="ECO:0000256" key="4">
    <source>
        <dbReference type="ARBA" id="ARBA00022452"/>
    </source>
</evidence>
<dbReference type="Proteomes" id="UP000011021">
    <property type="component" value="Unassembled WGS sequence"/>
</dbReference>
<comment type="subunit">
    <text evidence="2">Homotrimer.</text>
</comment>
<dbReference type="GO" id="GO:0009279">
    <property type="term" value="C:cell outer membrane"/>
    <property type="evidence" value="ECO:0007669"/>
    <property type="project" value="UniProtKB-SubCell"/>
</dbReference>